<name>A0A7X3SIF5_9FIRM</name>
<dbReference type="Proteomes" id="UP000460412">
    <property type="component" value="Unassembled WGS sequence"/>
</dbReference>
<feature type="transmembrane region" description="Helical" evidence="2">
    <location>
        <begin position="26"/>
        <end position="45"/>
    </location>
</feature>
<reference evidence="3 4" key="1">
    <citation type="submission" date="2019-12" db="EMBL/GenBank/DDBJ databases">
        <title>Sporaefaciens musculi gen. nov., sp. nov., a novel bacterium isolated from the caecum of an obese mouse.</title>
        <authorList>
            <person name="Rasmussen T.S."/>
            <person name="Streidl T."/>
            <person name="Hitch T.C.A."/>
            <person name="Wortmann E."/>
            <person name="Deptula P."/>
            <person name="Hansen M."/>
            <person name="Nielsen D.S."/>
            <person name="Clavel T."/>
            <person name="Vogensen F.K."/>
        </authorList>
    </citation>
    <scope>NUCLEOTIDE SEQUENCE [LARGE SCALE GENOMIC DNA]</scope>
    <source>
        <strain evidence="3 4">WCA-9-b2</strain>
    </source>
</reference>
<keyword evidence="2" id="KW-0812">Transmembrane</keyword>
<keyword evidence="2" id="KW-1133">Transmembrane helix</keyword>
<comment type="caution">
    <text evidence="3">The sequence shown here is derived from an EMBL/GenBank/DDBJ whole genome shotgun (WGS) entry which is preliminary data.</text>
</comment>
<evidence type="ECO:0000256" key="1">
    <source>
        <dbReference type="SAM" id="MobiDB-lite"/>
    </source>
</evidence>
<dbReference type="InterPro" id="IPR024414">
    <property type="entry name" value="Uncharacterised_PrgI"/>
</dbReference>
<dbReference type="Pfam" id="PF12666">
    <property type="entry name" value="PrgI"/>
    <property type="match status" value="1"/>
</dbReference>
<dbReference type="AlphaFoldDB" id="A0A7X3SIF5"/>
<proteinExistence type="predicted"/>
<evidence type="ECO:0000256" key="2">
    <source>
        <dbReference type="SAM" id="Phobius"/>
    </source>
</evidence>
<organism evidence="3 4">
    <name type="scientific">Sporofaciens musculi</name>
    <dbReference type="NCBI Taxonomy" id="2681861"/>
    <lineage>
        <taxon>Bacteria</taxon>
        <taxon>Bacillati</taxon>
        <taxon>Bacillota</taxon>
        <taxon>Clostridia</taxon>
        <taxon>Lachnospirales</taxon>
        <taxon>Lachnospiraceae</taxon>
        <taxon>Sporofaciens</taxon>
    </lineage>
</organism>
<evidence type="ECO:0000313" key="4">
    <source>
        <dbReference type="Proteomes" id="UP000460412"/>
    </source>
</evidence>
<feature type="region of interest" description="Disordered" evidence="1">
    <location>
        <begin position="122"/>
        <end position="161"/>
    </location>
</feature>
<evidence type="ECO:0000313" key="3">
    <source>
        <dbReference type="EMBL" id="MXP75354.1"/>
    </source>
</evidence>
<feature type="transmembrane region" description="Helical" evidence="2">
    <location>
        <begin position="51"/>
        <end position="69"/>
    </location>
</feature>
<dbReference type="RefSeq" id="WP_016318010.1">
    <property type="nucleotide sequence ID" value="NZ_WUQX01000001.1"/>
</dbReference>
<gene>
    <name evidence="3" type="ORF">GN277_08155</name>
</gene>
<keyword evidence="2" id="KW-0472">Membrane</keyword>
<accession>A0A7X3SIF5</accession>
<dbReference type="EMBL" id="WUQX01000001">
    <property type="protein sequence ID" value="MXP75354.1"/>
    <property type="molecule type" value="Genomic_DNA"/>
</dbReference>
<feature type="compositionally biased region" description="Basic and acidic residues" evidence="1">
    <location>
        <begin position="137"/>
        <end position="154"/>
    </location>
</feature>
<protein>
    <submittedName>
        <fullName evidence="3">PrgI family protein</fullName>
    </submittedName>
</protein>
<sequence length="161" mass="18183">MAYVPVPKDLTKVKTKVAFNLTKRQLVCFGGGALIGVPLFFLLRGPAGNSAAALCMMLVMLPFFLLAMYEKNGQPLEKIIGNMIRVSFLRPRQRPYQTNNFYAVLERQDKLDKEVYDIVYGKEKPDKRQSAGGRRANAGEKEALPRGSEADRSRHFPRQPH</sequence>
<keyword evidence="4" id="KW-1185">Reference proteome</keyword>